<accession>A0A095FH75</accession>
<keyword evidence="2 6" id="KW-0805">Transcription regulation</keyword>
<reference evidence="9 11" key="1">
    <citation type="submission" date="2014-04" db="EMBL/GenBank/DDBJ databases">
        <authorList>
            <person name="Bishop-Lilly K.A."/>
            <person name="Broomall S.M."/>
            <person name="Chain P.S."/>
            <person name="Chertkov O."/>
            <person name="Coyne S.R."/>
            <person name="Daligault H.E."/>
            <person name="Davenport K.W."/>
            <person name="Erkkila T."/>
            <person name="Frey K.G."/>
            <person name="Gibbons H.S."/>
            <person name="Gu W."/>
            <person name="Jaissle J."/>
            <person name="Johnson S.L."/>
            <person name="Koroleva G.I."/>
            <person name="Ladner J.T."/>
            <person name="Lo C.-C."/>
            <person name="Minogue T.D."/>
            <person name="Munk C."/>
            <person name="Palacios G.F."/>
            <person name="Redden C.L."/>
            <person name="Rosenzweig C.N."/>
            <person name="Scholz M.B."/>
            <person name="Teshima H."/>
            <person name="Xu Y."/>
        </authorList>
    </citation>
    <scope>NUCLEOTIDE SEQUENCE [LARGE SCALE GENOMIC DNA]</scope>
    <source>
        <strain evidence="9">Gladioli</strain>
        <strain evidence="11">gladioli</strain>
    </source>
</reference>
<dbReference type="Pfam" id="PF04539">
    <property type="entry name" value="Sigma70_r3"/>
    <property type="match status" value="1"/>
</dbReference>
<dbReference type="GO" id="GO:0016987">
    <property type="term" value="F:sigma factor activity"/>
    <property type="evidence" value="ECO:0007669"/>
    <property type="project" value="UniProtKB-UniRule"/>
</dbReference>
<evidence type="ECO:0000256" key="4">
    <source>
        <dbReference type="ARBA" id="ARBA00023125"/>
    </source>
</evidence>
<dbReference type="GO" id="GO:0003677">
    <property type="term" value="F:DNA binding"/>
    <property type="evidence" value="ECO:0007669"/>
    <property type="project" value="UniProtKB-UniRule"/>
</dbReference>
<dbReference type="InterPro" id="IPR013324">
    <property type="entry name" value="RNA_pol_sigma_r3/r4-like"/>
</dbReference>
<dbReference type="Pfam" id="PF04545">
    <property type="entry name" value="Sigma70_r4"/>
    <property type="match status" value="1"/>
</dbReference>
<dbReference type="NCBIfam" id="NF005413">
    <property type="entry name" value="PRK06986.1"/>
    <property type="match status" value="1"/>
</dbReference>
<dbReference type="InterPro" id="IPR007624">
    <property type="entry name" value="RNA_pol_sigma70_r3"/>
</dbReference>
<feature type="short sequence motif" description="Interaction with polymerase core subunit RpoC" evidence="6">
    <location>
        <begin position="51"/>
        <end position="54"/>
    </location>
</feature>
<dbReference type="EMBL" id="PDDY01000004">
    <property type="protein sequence ID" value="PEH39949.1"/>
    <property type="molecule type" value="Genomic_DNA"/>
</dbReference>
<comment type="subcellular location">
    <subcellularLocation>
        <location evidence="6">Cytoplasm</location>
    </subcellularLocation>
</comment>
<name>A0A095W1P4_BURGA</name>
<keyword evidence="5 6" id="KW-0804">Transcription</keyword>
<feature type="domain" description="RNA polymerase sigma-70" evidence="8">
    <location>
        <begin position="214"/>
        <end position="240"/>
    </location>
</feature>
<comment type="similarity">
    <text evidence="6">Belongs to the sigma-70 factor family. FliA subfamily.</text>
</comment>
<dbReference type="InterPro" id="IPR007630">
    <property type="entry name" value="RNA_pol_sigma70_r4"/>
</dbReference>
<dbReference type="InterPro" id="IPR012845">
    <property type="entry name" value="RNA_pol_sigma_FliA_WhiG"/>
</dbReference>
<feature type="region of interest" description="Sigma-70 factor domain-3" evidence="6">
    <location>
        <begin position="104"/>
        <end position="174"/>
    </location>
</feature>
<dbReference type="GeneID" id="66456113"/>
<dbReference type="Gene3D" id="1.10.1740.10">
    <property type="match status" value="1"/>
</dbReference>
<dbReference type="InterPro" id="IPR028617">
    <property type="entry name" value="Sigma70_FliA"/>
</dbReference>
<comment type="caution">
    <text evidence="10">The sequence shown here is derived from an EMBL/GenBank/DDBJ whole genome shotgun (WGS) entry which is preliminary data.</text>
</comment>
<dbReference type="RefSeq" id="WP_036038254.1">
    <property type="nucleotide sequence ID" value="NZ_CADEPO010000030.1"/>
</dbReference>
<feature type="domain" description="RNA polymerase sigma-70" evidence="7">
    <location>
        <begin position="51"/>
        <end position="64"/>
    </location>
</feature>
<dbReference type="Pfam" id="PF04542">
    <property type="entry name" value="Sigma70_r2"/>
    <property type="match status" value="1"/>
</dbReference>
<reference evidence="12" key="2">
    <citation type="submission" date="2017-09" db="EMBL/GenBank/DDBJ databases">
        <title>FDA dAtabase for Regulatory Grade micrObial Sequences (FDA-ARGOS): Supporting development and validation of Infectious Disease Dx tests.</title>
        <authorList>
            <person name="Minogue T."/>
            <person name="Wolcott M."/>
            <person name="Wasieloski L."/>
            <person name="Aguilar W."/>
            <person name="Moore D."/>
            <person name="Tallon L."/>
            <person name="Sadzewicz L."/>
            <person name="Ott S."/>
            <person name="Zhao X."/>
            <person name="Nagaraj S."/>
            <person name="Vavikolanu K."/>
            <person name="Aluvathingal J."/>
            <person name="Nadendla S."/>
            <person name="Sichtig H."/>
        </authorList>
    </citation>
    <scope>NUCLEOTIDE SEQUENCE [LARGE SCALE GENOMIC DNA]</scope>
    <source>
        <strain evidence="12">FDAARGOS_390</strain>
    </source>
</reference>
<dbReference type="GO" id="GO:0006352">
    <property type="term" value="P:DNA-templated transcription initiation"/>
    <property type="evidence" value="ECO:0007669"/>
    <property type="project" value="UniProtKB-UniRule"/>
</dbReference>
<gene>
    <name evidence="6" type="primary">fliA</name>
    <name evidence="10" type="ORF">CRM94_37645</name>
    <name evidence="9" type="ORF">DM48_4035</name>
</gene>
<dbReference type="GO" id="GO:0003899">
    <property type="term" value="F:DNA-directed RNA polymerase activity"/>
    <property type="evidence" value="ECO:0007669"/>
    <property type="project" value="InterPro"/>
</dbReference>
<dbReference type="NCBIfam" id="TIGR02479">
    <property type="entry name" value="FliA_WhiG"/>
    <property type="match status" value="1"/>
</dbReference>
<dbReference type="PANTHER" id="PTHR30385">
    <property type="entry name" value="SIGMA FACTOR F FLAGELLAR"/>
    <property type="match status" value="1"/>
</dbReference>
<feature type="region of interest" description="Sigma-70 factor domain-2" evidence="6">
    <location>
        <begin position="24"/>
        <end position="96"/>
    </location>
</feature>
<proteinExistence type="inferred from homology"/>
<dbReference type="PRINTS" id="PR00046">
    <property type="entry name" value="SIGMA70FCT"/>
</dbReference>
<evidence type="ECO:0000256" key="2">
    <source>
        <dbReference type="ARBA" id="ARBA00023015"/>
    </source>
</evidence>
<dbReference type="EMBL" id="JPGG01000015">
    <property type="protein sequence ID" value="KGC16733.1"/>
    <property type="molecule type" value="Genomic_DNA"/>
</dbReference>
<evidence type="ECO:0000259" key="8">
    <source>
        <dbReference type="PROSITE" id="PS00716"/>
    </source>
</evidence>
<dbReference type="AlphaFoldDB" id="A0A095W1P4"/>
<evidence type="ECO:0000259" key="7">
    <source>
        <dbReference type="PROSITE" id="PS00715"/>
    </source>
</evidence>
<dbReference type="InterPro" id="IPR014284">
    <property type="entry name" value="RNA_pol_sigma-70_dom"/>
</dbReference>
<dbReference type="InterPro" id="IPR000943">
    <property type="entry name" value="RNA_pol_sigma70"/>
</dbReference>
<dbReference type="Proteomes" id="UP000220629">
    <property type="component" value="Unassembled WGS sequence"/>
</dbReference>
<evidence type="ECO:0000256" key="6">
    <source>
        <dbReference type="HAMAP-Rule" id="MF_00962"/>
    </source>
</evidence>
<organism evidence="10 12">
    <name type="scientific">Burkholderia gladioli</name>
    <name type="common">Pseudomonas marginata</name>
    <name type="synonym">Phytomonas marginata</name>
    <dbReference type="NCBI Taxonomy" id="28095"/>
    <lineage>
        <taxon>Bacteria</taxon>
        <taxon>Pseudomonadati</taxon>
        <taxon>Pseudomonadota</taxon>
        <taxon>Betaproteobacteria</taxon>
        <taxon>Burkholderiales</taxon>
        <taxon>Burkholderiaceae</taxon>
        <taxon>Burkholderia</taxon>
    </lineage>
</organism>
<reference evidence="10" key="3">
    <citation type="submission" date="2017-09" db="EMBL/GenBank/DDBJ databases">
        <title>FDA dAtabase for Regulatory Grade micrObial Sequences (FDA-ARGOS): Supporting development and validation of Infectious Disease Dx tests.</title>
        <authorList>
            <person name="Minogue T."/>
            <person name="Wolcott M."/>
            <person name="Wasieloski L."/>
            <person name="Aguilar W."/>
            <person name="Moore D."/>
            <person name="Tallon L.J."/>
            <person name="Sadzewicz L."/>
            <person name="Ott S."/>
            <person name="Zhao X."/>
            <person name="Nagaraj S."/>
            <person name="Vavikolanu K."/>
            <person name="Aluvathingal J."/>
            <person name="Nadendla S."/>
            <person name="Sichtig H."/>
        </authorList>
    </citation>
    <scope>NUCLEOTIDE SEQUENCE</scope>
    <source>
        <strain evidence="10">FDAARGOS_390</strain>
    </source>
</reference>
<dbReference type="CDD" id="cd06171">
    <property type="entry name" value="Sigma70_r4"/>
    <property type="match status" value="1"/>
</dbReference>
<dbReference type="GO" id="GO:0005737">
    <property type="term" value="C:cytoplasm"/>
    <property type="evidence" value="ECO:0007669"/>
    <property type="project" value="UniProtKB-SubCell"/>
</dbReference>
<evidence type="ECO:0000256" key="1">
    <source>
        <dbReference type="ARBA" id="ARBA00022490"/>
    </source>
</evidence>
<dbReference type="Gene3D" id="1.20.140.160">
    <property type="match status" value="1"/>
</dbReference>
<dbReference type="PROSITE" id="PS00715">
    <property type="entry name" value="SIGMA70_1"/>
    <property type="match status" value="1"/>
</dbReference>
<evidence type="ECO:0000313" key="12">
    <source>
        <dbReference type="Proteomes" id="UP000220629"/>
    </source>
</evidence>
<dbReference type="PANTHER" id="PTHR30385:SF7">
    <property type="entry name" value="RNA POLYMERASE SIGMA FACTOR FLIA"/>
    <property type="match status" value="1"/>
</dbReference>
<evidence type="ECO:0000313" key="9">
    <source>
        <dbReference type="EMBL" id="KGC16733.1"/>
    </source>
</evidence>
<keyword evidence="1 6" id="KW-0963">Cytoplasm</keyword>
<dbReference type="OrthoDB" id="9799825at2"/>
<dbReference type="InterPro" id="IPR013325">
    <property type="entry name" value="RNA_pol_sigma_r2"/>
</dbReference>
<evidence type="ECO:0000313" key="11">
    <source>
        <dbReference type="Proteomes" id="UP000029590"/>
    </source>
</evidence>
<evidence type="ECO:0000256" key="3">
    <source>
        <dbReference type="ARBA" id="ARBA00023082"/>
    </source>
</evidence>
<dbReference type="FunFam" id="1.10.1740.10:FF:000002">
    <property type="entry name" value="RNA polymerase sigma factor FliA"/>
    <property type="match status" value="1"/>
</dbReference>
<sequence length="254" mass="28736">MYNAQGKLSTSATMAEAGMGQAEVLAKYAPLVRRLGLQLVAKMPASVDLDDLIQAGMIGLLDAASRYKEDQGAQFETYATQRIRGAMLDELRSNDWLPRSLRKTSREVEQAVHRVEQQLGRSANESEIASHLDMPLPDYQAMLQDLHGSQLIYYEDFDRSADDEPFLDRYRVDHSDPLSALLDDHLRAALVEAIERLPEREKLLMSLYYERGLNLREIGAVLEVSESRVCQLHSQAVARLRARLREQAWVGAEH</sequence>
<dbReference type="SUPFAM" id="SSF88946">
    <property type="entry name" value="Sigma2 domain of RNA polymerase sigma factors"/>
    <property type="match status" value="1"/>
</dbReference>
<feature type="DNA-binding region" description="H-T-H motif" evidence="6">
    <location>
        <begin position="215"/>
        <end position="234"/>
    </location>
</feature>
<dbReference type="PROSITE" id="PS00716">
    <property type="entry name" value="SIGMA70_2"/>
    <property type="match status" value="1"/>
</dbReference>
<dbReference type="NCBIfam" id="TIGR02937">
    <property type="entry name" value="sigma70-ECF"/>
    <property type="match status" value="1"/>
</dbReference>
<dbReference type="InterPro" id="IPR007627">
    <property type="entry name" value="RNA_pol_sigma70_r2"/>
</dbReference>
<keyword evidence="4 6" id="KW-0238">DNA-binding</keyword>
<evidence type="ECO:0000313" key="10">
    <source>
        <dbReference type="EMBL" id="PEH39949.1"/>
    </source>
</evidence>
<protein>
    <recommendedName>
        <fullName evidence="6">RNA polymerase sigma factor FliA</fullName>
    </recommendedName>
    <alternativeName>
        <fullName evidence="6">RNA polymerase sigma factor for flagellar operon</fullName>
    </alternativeName>
    <alternativeName>
        <fullName evidence="6">Sigma F</fullName>
    </alternativeName>
    <alternativeName>
        <fullName evidence="6">Sigma-28</fullName>
    </alternativeName>
</protein>
<dbReference type="Proteomes" id="UP000029590">
    <property type="component" value="Unassembled WGS sequence"/>
</dbReference>
<dbReference type="HAMAP" id="MF_00962">
    <property type="entry name" value="Sigma70_FliA"/>
    <property type="match status" value="1"/>
</dbReference>
<dbReference type="KEGG" id="bgo:BM43_1607"/>
<accession>A0A095W1P4</accession>
<comment type="function">
    <text evidence="6">Sigma factors are initiation factors that promote the attachment of RNA polymerase to specific initiation sites and are then released. This sigma factor controls the expression of flagella-related genes.</text>
</comment>
<feature type="region of interest" description="Sigma-70 factor domain-4" evidence="6">
    <location>
        <begin position="193"/>
        <end position="241"/>
    </location>
</feature>
<keyword evidence="3 6" id="KW-0731">Sigma factor</keyword>
<dbReference type="SUPFAM" id="SSF88659">
    <property type="entry name" value="Sigma3 and sigma4 domains of RNA polymerase sigma factors"/>
    <property type="match status" value="2"/>
</dbReference>
<evidence type="ECO:0000256" key="5">
    <source>
        <dbReference type="ARBA" id="ARBA00023163"/>
    </source>
</evidence>
<dbReference type="PIRSF" id="PIRSF000770">
    <property type="entry name" value="RNA_pol_sigma-SigE/K"/>
    <property type="match status" value="1"/>
</dbReference>